<dbReference type="InterPro" id="IPR018094">
    <property type="entry name" value="Thymidylate_kinase"/>
</dbReference>
<keyword evidence="5 8" id="KW-0418">Kinase</keyword>
<dbReference type="InterPro" id="IPR039430">
    <property type="entry name" value="Thymidylate_kin-like_dom"/>
</dbReference>
<evidence type="ECO:0000256" key="4">
    <source>
        <dbReference type="ARBA" id="ARBA00022741"/>
    </source>
</evidence>
<comment type="caution">
    <text evidence="10">The sequence shown here is derived from an EMBL/GenBank/DDBJ whole genome shotgun (WGS) entry which is preliminary data.</text>
</comment>
<dbReference type="GO" id="GO:0006227">
    <property type="term" value="P:dUDP biosynthetic process"/>
    <property type="evidence" value="ECO:0007669"/>
    <property type="project" value="TreeGrafter"/>
</dbReference>
<dbReference type="STRING" id="1630136.AS592_11025"/>
<evidence type="ECO:0000256" key="8">
    <source>
        <dbReference type="HAMAP-Rule" id="MF_00165"/>
    </source>
</evidence>
<protein>
    <recommendedName>
        <fullName evidence="8">Thymidylate kinase</fullName>
        <ecNumber evidence="8">2.7.4.9</ecNumber>
    </recommendedName>
    <alternativeName>
        <fullName evidence="8">dTMP kinase</fullName>
    </alternativeName>
</protein>
<dbReference type="SUPFAM" id="SSF52540">
    <property type="entry name" value="P-loop containing nucleoside triphosphate hydrolases"/>
    <property type="match status" value="1"/>
</dbReference>
<dbReference type="Gene3D" id="3.40.50.300">
    <property type="entry name" value="P-loop containing nucleotide triphosphate hydrolases"/>
    <property type="match status" value="1"/>
</dbReference>
<accession>A0A151CJC3</accession>
<dbReference type="HAMAP" id="MF_00165">
    <property type="entry name" value="Thymidylate_kinase"/>
    <property type="match status" value="1"/>
</dbReference>
<keyword evidence="11" id="KW-1185">Reference proteome</keyword>
<dbReference type="NCBIfam" id="TIGR00041">
    <property type="entry name" value="DTMP_kinase"/>
    <property type="match status" value="1"/>
</dbReference>
<sequence>MYILFEGIDTCGKSTQIELLAQVHPGIITTHEPGGTAFGKKAREILLSDSLRSKRAELLLFLADRAEHYEEVIEPNKDKVVISDRGFISGIGYALANGDFSFDELVHLNRFALKEHFPDRIILFLTDMETLRERTSQKSLDGIELRGLEYLLRVQEHMKESILKLGIPHLFIDATDSIENIHQSILTYLKV</sequence>
<keyword evidence="4 8" id="KW-0547">Nucleotide-binding</keyword>
<gene>
    <name evidence="8" type="primary">tmk</name>
    <name evidence="10" type="ORF">AS592_11025</name>
</gene>
<dbReference type="GO" id="GO:0006233">
    <property type="term" value="P:dTDP biosynthetic process"/>
    <property type="evidence" value="ECO:0007669"/>
    <property type="project" value="InterPro"/>
</dbReference>
<evidence type="ECO:0000313" key="11">
    <source>
        <dbReference type="Proteomes" id="UP000075359"/>
    </source>
</evidence>
<evidence type="ECO:0000256" key="6">
    <source>
        <dbReference type="ARBA" id="ARBA00022840"/>
    </source>
</evidence>
<dbReference type="Proteomes" id="UP000075359">
    <property type="component" value="Unassembled WGS sequence"/>
</dbReference>
<comment type="similarity">
    <text evidence="1 8">Belongs to the thymidylate kinase family.</text>
</comment>
<comment type="catalytic activity">
    <reaction evidence="7 8">
        <text>dTMP + ATP = dTDP + ADP</text>
        <dbReference type="Rhea" id="RHEA:13517"/>
        <dbReference type="ChEBI" id="CHEBI:30616"/>
        <dbReference type="ChEBI" id="CHEBI:58369"/>
        <dbReference type="ChEBI" id="CHEBI:63528"/>
        <dbReference type="ChEBI" id="CHEBI:456216"/>
        <dbReference type="EC" id="2.7.4.9"/>
    </reaction>
</comment>
<dbReference type="CDD" id="cd01672">
    <property type="entry name" value="TMPK"/>
    <property type="match status" value="1"/>
</dbReference>
<organism evidence="10 11">
    <name type="scientific">Sulfurovum riftiae</name>
    <dbReference type="NCBI Taxonomy" id="1630136"/>
    <lineage>
        <taxon>Bacteria</taxon>
        <taxon>Pseudomonadati</taxon>
        <taxon>Campylobacterota</taxon>
        <taxon>Epsilonproteobacteria</taxon>
        <taxon>Campylobacterales</taxon>
        <taxon>Sulfurovaceae</taxon>
        <taxon>Sulfurovum</taxon>
    </lineage>
</organism>
<dbReference type="AlphaFoldDB" id="A0A151CJC3"/>
<evidence type="ECO:0000256" key="5">
    <source>
        <dbReference type="ARBA" id="ARBA00022777"/>
    </source>
</evidence>
<comment type="function">
    <text evidence="8">Phosphorylation of dTMP to form dTDP in both de novo and salvage pathways of dTTP synthesis.</text>
</comment>
<dbReference type="GO" id="GO:0005524">
    <property type="term" value="F:ATP binding"/>
    <property type="evidence" value="ECO:0007669"/>
    <property type="project" value="UniProtKB-UniRule"/>
</dbReference>
<proteinExistence type="inferred from homology"/>
<feature type="binding site" evidence="8">
    <location>
        <begin position="7"/>
        <end position="14"/>
    </location>
    <ligand>
        <name>ATP</name>
        <dbReference type="ChEBI" id="CHEBI:30616"/>
    </ligand>
</feature>
<keyword evidence="3 8" id="KW-0545">Nucleotide biosynthesis</keyword>
<dbReference type="GO" id="GO:0004798">
    <property type="term" value="F:dTMP kinase activity"/>
    <property type="evidence" value="ECO:0007669"/>
    <property type="project" value="UniProtKB-UniRule"/>
</dbReference>
<dbReference type="GO" id="GO:0006235">
    <property type="term" value="P:dTTP biosynthetic process"/>
    <property type="evidence" value="ECO:0007669"/>
    <property type="project" value="UniProtKB-UniRule"/>
</dbReference>
<evidence type="ECO:0000256" key="2">
    <source>
        <dbReference type="ARBA" id="ARBA00022679"/>
    </source>
</evidence>
<dbReference type="EMBL" id="LNKT01000001">
    <property type="protein sequence ID" value="KYJ87625.1"/>
    <property type="molecule type" value="Genomic_DNA"/>
</dbReference>
<keyword evidence="6 8" id="KW-0067">ATP-binding</keyword>
<dbReference type="EC" id="2.7.4.9" evidence="8"/>
<dbReference type="InterPro" id="IPR027417">
    <property type="entry name" value="P-loop_NTPase"/>
</dbReference>
<keyword evidence="2 8" id="KW-0808">Transferase</keyword>
<dbReference type="RefSeq" id="WP_067328614.1">
    <property type="nucleotide sequence ID" value="NZ_LNKT01000001.1"/>
</dbReference>
<name>A0A151CJC3_9BACT</name>
<evidence type="ECO:0000256" key="1">
    <source>
        <dbReference type="ARBA" id="ARBA00009776"/>
    </source>
</evidence>
<dbReference type="PANTHER" id="PTHR10344:SF4">
    <property type="entry name" value="UMP-CMP KINASE 2, MITOCHONDRIAL"/>
    <property type="match status" value="1"/>
</dbReference>
<evidence type="ECO:0000259" key="9">
    <source>
        <dbReference type="Pfam" id="PF02223"/>
    </source>
</evidence>
<feature type="domain" description="Thymidylate kinase-like" evidence="9">
    <location>
        <begin position="5"/>
        <end position="185"/>
    </location>
</feature>
<dbReference type="Pfam" id="PF02223">
    <property type="entry name" value="Thymidylate_kin"/>
    <property type="match status" value="1"/>
</dbReference>
<dbReference type="GO" id="GO:0005829">
    <property type="term" value="C:cytosol"/>
    <property type="evidence" value="ECO:0007669"/>
    <property type="project" value="TreeGrafter"/>
</dbReference>
<evidence type="ECO:0000256" key="3">
    <source>
        <dbReference type="ARBA" id="ARBA00022727"/>
    </source>
</evidence>
<reference evidence="10 11" key="1">
    <citation type="submission" date="2015-11" db="EMBL/GenBank/DDBJ databases">
        <title>Draft genome of Sulfurovum riftiae 1812E, a member of the Epsilonproteobacteria isolated from the tube of the deep-sea hydrothermal vent tubewom Riftia pachyptila.</title>
        <authorList>
            <person name="Vetriani C."/>
            <person name="Giovannelli D."/>
        </authorList>
    </citation>
    <scope>NUCLEOTIDE SEQUENCE [LARGE SCALE GENOMIC DNA]</scope>
    <source>
        <strain evidence="10 11">1812E</strain>
    </source>
</reference>
<dbReference type="OrthoDB" id="9774907at2"/>
<dbReference type="PANTHER" id="PTHR10344">
    <property type="entry name" value="THYMIDYLATE KINASE"/>
    <property type="match status" value="1"/>
</dbReference>
<evidence type="ECO:0000313" key="10">
    <source>
        <dbReference type="EMBL" id="KYJ87625.1"/>
    </source>
</evidence>
<evidence type="ECO:0000256" key="7">
    <source>
        <dbReference type="ARBA" id="ARBA00048743"/>
    </source>
</evidence>